<protein>
    <submittedName>
        <fullName evidence="1">Uncharacterized protein</fullName>
    </submittedName>
</protein>
<organism evidence="1 2">
    <name type="scientific">Solanum commersonii</name>
    <name type="common">Commerson's wild potato</name>
    <name type="synonym">Commerson's nightshade</name>
    <dbReference type="NCBI Taxonomy" id="4109"/>
    <lineage>
        <taxon>Eukaryota</taxon>
        <taxon>Viridiplantae</taxon>
        <taxon>Streptophyta</taxon>
        <taxon>Embryophyta</taxon>
        <taxon>Tracheophyta</taxon>
        <taxon>Spermatophyta</taxon>
        <taxon>Magnoliopsida</taxon>
        <taxon>eudicotyledons</taxon>
        <taxon>Gunneridae</taxon>
        <taxon>Pentapetalae</taxon>
        <taxon>asterids</taxon>
        <taxon>lamiids</taxon>
        <taxon>Solanales</taxon>
        <taxon>Solanaceae</taxon>
        <taxon>Solanoideae</taxon>
        <taxon>Solaneae</taxon>
        <taxon>Solanum</taxon>
    </lineage>
</organism>
<evidence type="ECO:0000313" key="1">
    <source>
        <dbReference type="EMBL" id="KAG5599666.1"/>
    </source>
</evidence>
<proteinExistence type="predicted"/>
<gene>
    <name evidence="1" type="ORF">H5410_031036</name>
</gene>
<accession>A0A9J5YH96</accession>
<reference evidence="1 2" key="1">
    <citation type="submission" date="2020-09" db="EMBL/GenBank/DDBJ databases">
        <title>De no assembly of potato wild relative species, Solanum commersonii.</title>
        <authorList>
            <person name="Cho K."/>
        </authorList>
    </citation>
    <scope>NUCLEOTIDE SEQUENCE [LARGE SCALE GENOMIC DNA]</scope>
    <source>
        <strain evidence="1">LZ3.2</strain>
        <tissue evidence="1">Leaf</tissue>
    </source>
</reference>
<keyword evidence="2" id="KW-1185">Reference proteome</keyword>
<dbReference type="EMBL" id="JACXVP010000006">
    <property type="protein sequence ID" value="KAG5599666.1"/>
    <property type="molecule type" value="Genomic_DNA"/>
</dbReference>
<comment type="caution">
    <text evidence="1">The sequence shown here is derived from an EMBL/GenBank/DDBJ whole genome shotgun (WGS) entry which is preliminary data.</text>
</comment>
<sequence length="152" mass="17335">MKQTKGRSPSASAIPTNYVEEHFCLAFEDLKTSKSKKLELKRVNPRLFPTHSARGSEWAKVKSVLKSGNSVFERNQVDSGHSNWKLCLDYANISRHVGLFGELGRACRTNRGFSEIPPIAFNFMFYLEKGFVTFGEKPEFMERTRRLAEGLL</sequence>
<name>A0A9J5YH96_SOLCO</name>
<evidence type="ECO:0000313" key="2">
    <source>
        <dbReference type="Proteomes" id="UP000824120"/>
    </source>
</evidence>
<dbReference type="Proteomes" id="UP000824120">
    <property type="component" value="Chromosome 6"/>
</dbReference>
<dbReference type="AlphaFoldDB" id="A0A9J5YH96"/>